<evidence type="ECO:0000313" key="6">
    <source>
        <dbReference type="EMBL" id="BDE97107.1"/>
    </source>
</evidence>
<evidence type="ECO:0000313" key="7">
    <source>
        <dbReference type="Proteomes" id="UP001320544"/>
    </source>
</evidence>
<dbReference type="PANTHER" id="PTHR43335">
    <property type="entry name" value="ABC TRANSPORTER, ATP-BINDING PROTEIN"/>
    <property type="match status" value="1"/>
</dbReference>
<dbReference type="SMART" id="SM00382">
    <property type="entry name" value="AAA"/>
    <property type="match status" value="1"/>
</dbReference>
<dbReference type="Proteomes" id="UP001320544">
    <property type="component" value="Chromosome"/>
</dbReference>
<evidence type="ECO:0000256" key="3">
    <source>
        <dbReference type="ARBA" id="ARBA00022741"/>
    </source>
</evidence>
<name>A0ABN6MK52_9ACTN</name>
<dbReference type="InterPro" id="IPR027417">
    <property type="entry name" value="P-loop_NTPase"/>
</dbReference>
<dbReference type="PANTHER" id="PTHR43335:SF4">
    <property type="entry name" value="ABC TRANSPORTER, ATP-BINDING PROTEIN"/>
    <property type="match status" value="1"/>
</dbReference>
<feature type="domain" description="ABC transporter" evidence="5">
    <location>
        <begin position="4"/>
        <end position="231"/>
    </location>
</feature>
<evidence type="ECO:0000256" key="1">
    <source>
        <dbReference type="ARBA" id="ARBA00005417"/>
    </source>
</evidence>
<evidence type="ECO:0000256" key="4">
    <source>
        <dbReference type="ARBA" id="ARBA00022840"/>
    </source>
</evidence>
<dbReference type="PROSITE" id="PS50893">
    <property type="entry name" value="ABC_TRANSPORTER_2"/>
    <property type="match status" value="1"/>
</dbReference>
<comment type="similarity">
    <text evidence="1">Belongs to the ABC transporter superfamily.</text>
</comment>
<dbReference type="GO" id="GO:0005524">
    <property type="term" value="F:ATP binding"/>
    <property type="evidence" value="ECO:0007669"/>
    <property type="project" value="UniProtKB-KW"/>
</dbReference>
<keyword evidence="7" id="KW-1185">Reference proteome</keyword>
<dbReference type="SUPFAM" id="SSF52540">
    <property type="entry name" value="P-loop containing nucleoside triphosphate hydrolases"/>
    <property type="match status" value="1"/>
</dbReference>
<protein>
    <submittedName>
        <fullName evidence="6">Bacitracin ABC transporter ATP-binding protein</fullName>
    </submittedName>
</protein>
<dbReference type="RefSeq" id="WP_244386259.1">
    <property type="nucleotide sequence ID" value="NZ_AP025564.1"/>
</dbReference>
<dbReference type="Gene3D" id="3.40.50.300">
    <property type="entry name" value="P-loop containing nucleotide triphosphate hydrolases"/>
    <property type="match status" value="1"/>
</dbReference>
<sequence length="313" mass="33557">MNALRTVALGKRYGRTWAVDHVTMTVAPGDIYGFVGRNGAGKSTLMKMVAGLSLPTEGYIELFGDVVRPGETSSRVGSIIEGPGVHPNLSGLDNVMCRALALGSANPRAISGDVLEFVGLSDVAKHRAGSYSLGMKQRLGLALALVGSPDLLLLDEPFNGLDPEGVRDIRSLITRLNEDRGITVFISSHVLDQLERMVTRYGVIRGGRLVRELTVEDVDRECSDYLCIESPECEMALAVLERARPDASLGVYGDGSIRVDSGLPSEEAGWILAEAGIPVSAMYRHSRDIEDYFVELMDQGISQDGRSGGGASC</sequence>
<reference evidence="6 7" key="1">
    <citation type="submission" date="2022-01" db="EMBL/GenBank/DDBJ databases">
        <title>Novel bile acid biosynthetic pathways are enriched in the microbiome of centenarians.</title>
        <authorList>
            <person name="Sato Y."/>
            <person name="Atarashi K."/>
            <person name="Plichta R.D."/>
            <person name="Arai Y."/>
            <person name="Sasajima S."/>
            <person name="Kearney M.S."/>
            <person name="Suda W."/>
            <person name="Takeshita K."/>
            <person name="Sasaki T."/>
            <person name="Okamoto S."/>
            <person name="Skelly N.A."/>
            <person name="Okamura Y."/>
            <person name="Vlamakis H."/>
            <person name="Li Y."/>
            <person name="Tanoue T."/>
            <person name="Takei H."/>
            <person name="Nittono H."/>
            <person name="Narushima S."/>
            <person name="Irie J."/>
            <person name="Itoh H."/>
            <person name="Moriya K."/>
            <person name="Sugiura Y."/>
            <person name="Suematsu M."/>
            <person name="Moritoki N."/>
            <person name="Shibata S."/>
            <person name="Littman R.D."/>
            <person name="Fischbach A.M."/>
            <person name="Uwamino Y."/>
            <person name="Inoue T."/>
            <person name="Honda A."/>
            <person name="Hattori M."/>
            <person name="Murai T."/>
            <person name="Xavier J.R."/>
            <person name="Hirose N."/>
            <person name="Honda K."/>
        </authorList>
    </citation>
    <scope>NUCLEOTIDE SEQUENCE [LARGE SCALE GENOMIC DNA]</scope>
    <source>
        <strain evidence="6 7">CE91-St30</strain>
    </source>
</reference>
<evidence type="ECO:0000256" key="2">
    <source>
        <dbReference type="ARBA" id="ARBA00022448"/>
    </source>
</evidence>
<dbReference type="InterPro" id="IPR003593">
    <property type="entry name" value="AAA+_ATPase"/>
</dbReference>
<dbReference type="InterPro" id="IPR003439">
    <property type="entry name" value="ABC_transporter-like_ATP-bd"/>
</dbReference>
<organism evidence="6 7">
    <name type="scientific">Raoultibacter timonensis</name>
    <dbReference type="NCBI Taxonomy" id="1907662"/>
    <lineage>
        <taxon>Bacteria</taxon>
        <taxon>Bacillati</taxon>
        <taxon>Actinomycetota</taxon>
        <taxon>Coriobacteriia</taxon>
        <taxon>Eggerthellales</taxon>
        <taxon>Eggerthellaceae</taxon>
        <taxon>Raoultibacter</taxon>
    </lineage>
</organism>
<dbReference type="Pfam" id="PF00005">
    <property type="entry name" value="ABC_tran"/>
    <property type="match status" value="1"/>
</dbReference>
<keyword evidence="4 6" id="KW-0067">ATP-binding</keyword>
<keyword evidence="2" id="KW-0813">Transport</keyword>
<gene>
    <name evidence="6" type="ORF">CE91St30_24400</name>
</gene>
<keyword evidence="3" id="KW-0547">Nucleotide-binding</keyword>
<evidence type="ECO:0000259" key="5">
    <source>
        <dbReference type="PROSITE" id="PS50893"/>
    </source>
</evidence>
<dbReference type="EMBL" id="AP025564">
    <property type="protein sequence ID" value="BDE97107.1"/>
    <property type="molecule type" value="Genomic_DNA"/>
</dbReference>
<accession>A0ABN6MK52</accession>
<dbReference type="InterPro" id="IPR017871">
    <property type="entry name" value="ABC_transporter-like_CS"/>
</dbReference>
<dbReference type="PROSITE" id="PS00211">
    <property type="entry name" value="ABC_TRANSPORTER_1"/>
    <property type="match status" value="1"/>
</dbReference>
<proteinExistence type="inferred from homology"/>